<dbReference type="Proteomes" id="UP000694407">
    <property type="component" value="Unplaced"/>
</dbReference>
<proteinExistence type="predicted"/>
<evidence type="ECO:0000313" key="3">
    <source>
        <dbReference type="Proteomes" id="UP000694407"/>
    </source>
</evidence>
<keyword evidence="1" id="KW-1133">Transmembrane helix</keyword>
<gene>
    <name evidence="2" type="primary">C1orf185</name>
</gene>
<name>A0A8C5ZUY2_MARMA</name>
<dbReference type="Pfam" id="PF15842">
    <property type="entry name" value="DUF4718"/>
    <property type="match status" value="1"/>
</dbReference>
<dbReference type="InterPro" id="IPR031695">
    <property type="entry name" value="DUF4718"/>
</dbReference>
<evidence type="ECO:0000313" key="2">
    <source>
        <dbReference type="Ensembl" id="ENSMMMP00000019851.1"/>
    </source>
</evidence>
<sequence>MASPNGFYNYLTYFLAAGAVSLGIGFFALASALWFLICKRREIFQNSKFKATCERFRQKPSKAKMKSHSQCVFISRNFHTGRFQLQEEQRKKEAARIKAIKDHSKNEFRFATKKIISDPPETSSATNGSSIPLSLSTLPSEAYYSQSIEAAEDWYSDDSLAEKNSSKPLLREPLMEKVFSYLSTISLEECTENVMNMALYDDENDDNSKEMFSRRNTEVEIQNLQHNAE</sequence>
<keyword evidence="1" id="KW-0472">Membrane</keyword>
<dbReference type="AlphaFoldDB" id="A0A8C5ZUY2"/>
<reference evidence="2" key="2">
    <citation type="submission" date="2025-09" db="UniProtKB">
        <authorList>
            <consortium name="Ensembl"/>
        </authorList>
    </citation>
    <scope>IDENTIFICATION</scope>
</reference>
<organism evidence="2 3">
    <name type="scientific">Marmota marmota marmota</name>
    <name type="common">Alpine marmot</name>
    <dbReference type="NCBI Taxonomy" id="9994"/>
    <lineage>
        <taxon>Eukaryota</taxon>
        <taxon>Metazoa</taxon>
        <taxon>Chordata</taxon>
        <taxon>Craniata</taxon>
        <taxon>Vertebrata</taxon>
        <taxon>Euteleostomi</taxon>
        <taxon>Mammalia</taxon>
        <taxon>Eutheria</taxon>
        <taxon>Euarchontoglires</taxon>
        <taxon>Glires</taxon>
        <taxon>Rodentia</taxon>
        <taxon>Sciuromorpha</taxon>
        <taxon>Sciuridae</taxon>
        <taxon>Xerinae</taxon>
        <taxon>Marmotini</taxon>
        <taxon>Marmota</taxon>
    </lineage>
</organism>
<feature type="transmembrane region" description="Helical" evidence="1">
    <location>
        <begin position="12"/>
        <end position="37"/>
    </location>
</feature>
<accession>A0A8C5ZUY2</accession>
<dbReference type="PANTHER" id="PTHR37858:SF1">
    <property type="entry name" value="CHROMOSOME 1 OPEN READING FRAME 185"/>
    <property type="match status" value="1"/>
</dbReference>
<keyword evidence="1" id="KW-0812">Transmembrane</keyword>
<protein>
    <submittedName>
        <fullName evidence="2">Chromosome 1 open reading frame 185</fullName>
    </submittedName>
</protein>
<dbReference type="PANTHER" id="PTHR37858">
    <property type="entry name" value="HYPOTHETICAL PROTEIN LOC689589"/>
    <property type="match status" value="1"/>
</dbReference>
<reference evidence="2" key="1">
    <citation type="submission" date="2025-08" db="UniProtKB">
        <authorList>
            <consortium name="Ensembl"/>
        </authorList>
    </citation>
    <scope>IDENTIFICATION</scope>
</reference>
<dbReference type="GeneTree" id="ENSGT00390000000797"/>
<dbReference type="Ensembl" id="ENSMMMT00000022564.1">
    <property type="protein sequence ID" value="ENSMMMP00000019851.1"/>
    <property type="gene ID" value="ENSMMMG00000017543.1"/>
</dbReference>
<evidence type="ECO:0000256" key="1">
    <source>
        <dbReference type="SAM" id="Phobius"/>
    </source>
</evidence>
<keyword evidence="3" id="KW-1185">Reference proteome</keyword>